<reference evidence="1 2" key="1">
    <citation type="submission" date="2018-05" db="EMBL/GenBank/DDBJ databases">
        <title>Kurthia sibirica genome sequence.</title>
        <authorList>
            <person name="Maclea K.S."/>
            <person name="Goen A.E."/>
        </authorList>
    </citation>
    <scope>NUCLEOTIDE SEQUENCE [LARGE SCALE GENOMIC DNA]</scope>
    <source>
        <strain evidence="1 2">ATCC 49154</strain>
    </source>
</reference>
<dbReference type="PANTHER" id="PTHR33745">
    <property type="entry name" value="RSBT ANTAGONIST PROTEIN RSBS-RELATED"/>
    <property type="match status" value="1"/>
</dbReference>
<dbReference type="EMBL" id="QFVR01000022">
    <property type="protein sequence ID" value="PWI24386.1"/>
    <property type="molecule type" value="Genomic_DNA"/>
</dbReference>
<gene>
    <name evidence="1" type="ORF">DEX24_13700</name>
</gene>
<dbReference type="OrthoDB" id="2456599at2"/>
<name>A0A2U3AIK4_9BACL</name>
<evidence type="ECO:0000313" key="1">
    <source>
        <dbReference type="EMBL" id="PWI24386.1"/>
    </source>
</evidence>
<proteinExistence type="predicted"/>
<dbReference type="Proteomes" id="UP000245938">
    <property type="component" value="Unassembled WGS sequence"/>
</dbReference>
<keyword evidence="2" id="KW-1185">Reference proteome</keyword>
<dbReference type="PANTHER" id="PTHR33745:SF1">
    <property type="entry name" value="RSBT ANTAGONIST PROTEIN RSBS"/>
    <property type="match status" value="1"/>
</dbReference>
<evidence type="ECO:0000313" key="2">
    <source>
        <dbReference type="Proteomes" id="UP000245938"/>
    </source>
</evidence>
<dbReference type="AlphaFoldDB" id="A0A2U3AIK4"/>
<sequence length="158" mass="18302">MSAELEKRIEELEKEVMTYRTVLNEMAVPIIESVMPHTLLMPLTGHIYKERIQLIDETLYAKIVKNRDVRSIIIDFTGQTLKDYRFIELSEFSASLKNLNELLKLLGIRTLYCGFSPELVFELVRAGFTIEIDAYPTYRAAVEQLVKDTNYTIAQHIV</sequence>
<accession>A0A2U3AIK4</accession>
<dbReference type="RefSeq" id="WP_109306980.1">
    <property type="nucleotide sequence ID" value="NZ_BJUF01000015.1"/>
</dbReference>
<comment type="caution">
    <text evidence="1">The sequence shown here is derived from an EMBL/GenBank/DDBJ whole genome shotgun (WGS) entry which is preliminary data.</text>
</comment>
<protein>
    <recommendedName>
        <fullName evidence="3">Histidine kinase</fullName>
    </recommendedName>
</protein>
<dbReference type="InterPro" id="IPR036513">
    <property type="entry name" value="STAS_dom_sf"/>
</dbReference>
<dbReference type="SUPFAM" id="SSF52091">
    <property type="entry name" value="SpoIIaa-like"/>
    <property type="match status" value="1"/>
</dbReference>
<dbReference type="InterPro" id="IPR051932">
    <property type="entry name" value="Bact_StressResp_Reg"/>
</dbReference>
<organism evidence="1 2">
    <name type="scientific">Kurthia sibirica</name>
    <dbReference type="NCBI Taxonomy" id="202750"/>
    <lineage>
        <taxon>Bacteria</taxon>
        <taxon>Bacillati</taxon>
        <taxon>Bacillota</taxon>
        <taxon>Bacilli</taxon>
        <taxon>Bacillales</taxon>
        <taxon>Caryophanaceae</taxon>
        <taxon>Kurthia</taxon>
    </lineage>
</organism>
<dbReference type="Gene3D" id="3.30.750.24">
    <property type="entry name" value="STAS domain"/>
    <property type="match status" value="1"/>
</dbReference>
<evidence type="ECO:0008006" key="3">
    <source>
        <dbReference type="Google" id="ProtNLM"/>
    </source>
</evidence>